<evidence type="ECO:0000256" key="1">
    <source>
        <dbReference type="SAM" id="MobiDB-lite"/>
    </source>
</evidence>
<feature type="region of interest" description="Disordered" evidence="1">
    <location>
        <begin position="1101"/>
        <end position="1125"/>
    </location>
</feature>
<evidence type="ECO:0000313" key="4">
    <source>
        <dbReference type="RefSeq" id="XP_036670063.3"/>
    </source>
</evidence>
<evidence type="ECO:0000256" key="2">
    <source>
        <dbReference type="SAM" id="SignalP"/>
    </source>
</evidence>
<dbReference type="RefSeq" id="XP_036670064.3">
    <property type="nucleotide sequence ID" value="XM_036814169.3"/>
</dbReference>
<feature type="signal peptide" evidence="2">
    <location>
        <begin position="1"/>
        <end position="30"/>
    </location>
</feature>
<dbReference type="GeneID" id="108019556"/>
<sequence>MWPHRHQRHLLTAAASLCCLLAIIVQPALSDEPPPPAPASPAPDLPQNSTEEATPTEALSDSSEKELNKQAAGQLIREVIEGPSLDGELQEDAALEREIEDKGLEKEPEFVGVPGFLPTVLPARASDSPTNGHGYIQFEINDELPVEVARRQRPIEQTVTRSRTETVNEVLSNLFPKGFSDIFRLSGNTEPSTSAPTTTTTNKAVARPTVVDVVSTTETVTTERPTEAPAPNATYYSYQTTVTKEYRRELGPGHTEIVVEQIRDPQFRDGSNHISRDELLRINRAAVAAPVLPSLLLQPEGDDNETLVAAESAPIVILGEHEAELEEGQEINDNQIAETRHVGREAYQQRLPAPALNGIESYANQKGPAQDQEINVHIVHDESLGKPQLGKGKAAKEQTQVQPAQHALDHFQAHSEQRFQQHHQSHEAPSRQFLKSFNPIVSGSGDGPLPKGSFHYEVQSPPQLPSPRQPKEGDYAGQFVRPAAQLAYQQEISQVNPQVQHQPESLHTKAISSPSPSPEVQQYSGYGGPTPSSLVFVTLNTPSPPQSSPAPAPAVAHAPLEPGVQITVNHPAPHNYVAEAAAEPSQHNVQHAPAPAPKKSSPYTFVEVQKSVNIHNKLITEKDGRLVEQHETIYHQPYLHNQLPQAAPADPPKNYASLAKNPIHVEYDSSPQEVAISHAAIHLDTDHSGHSDSGPIQQTVHPGPVYTTAHQEHPVQHHENQVHQIHQDHQILHEGDNAPQFHHDHQVLHEGDHAPQFHQGHHEGDHAPQFHQGHHEGDRAPQFHHDHLEHHDQPSLQPYHVEKVVDHDHHGKQVVEKHIPVPYAVPQPVPVPVHVEHYVDRPYPVETIVEHPVPYPVERVVEKIVEKHVPVEVERIVEKPVHVEKIVEKFVDRPMAIPIHVPVAIHMPMPPGHSSLAFSHHGHPNSLTPWSHSVAHIPPKVLQNYYTRMLKKLLPQFAAKAPAPQSPSPKAVKLSKPVAALKQPVKPVRGEAPKVATFSLADMKFDLRPPPPPQGSPWLQGARYIYNTLPADLATAAASAPAQMVKSYIGPVPATTSGHSGDGDAPLTSEFDEFQRWRNGHSLKRSPDFGRNLQLEYGFKPPLVPSMEIDDKGNPLKQAEQSETQ</sequence>
<feature type="region of interest" description="Disordered" evidence="1">
    <location>
        <begin position="684"/>
        <end position="706"/>
    </location>
</feature>
<feature type="region of interest" description="Disordered" evidence="1">
    <location>
        <begin position="437"/>
        <end position="475"/>
    </location>
</feature>
<reference evidence="4 5" key="1">
    <citation type="submission" date="2025-05" db="UniProtKB">
        <authorList>
            <consortium name="RefSeq"/>
        </authorList>
    </citation>
    <scope>IDENTIFICATION</scope>
</reference>
<feature type="region of interest" description="Disordered" evidence="1">
    <location>
        <begin position="495"/>
        <end position="525"/>
    </location>
</feature>
<accession>A0AB40A1P1</accession>
<feature type="region of interest" description="Disordered" evidence="1">
    <location>
        <begin position="754"/>
        <end position="782"/>
    </location>
</feature>
<feature type="region of interest" description="Disordered" evidence="1">
    <location>
        <begin position="31"/>
        <end position="70"/>
    </location>
</feature>
<feature type="compositionally biased region" description="Polar residues" evidence="1">
    <location>
        <begin position="47"/>
        <end position="61"/>
    </location>
</feature>
<feature type="chain" id="PRO_5045020796" evidence="2">
    <location>
        <begin position="31"/>
        <end position="1125"/>
    </location>
</feature>
<organism evidence="3 4">
    <name type="scientific">Drosophila suzukii</name>
    <name type="common">Spotted-wing drosophila fruit fly</name>
    <dbReference type="NCBI Taxonomy" id="28584"/>
    <lineage>
        <taxon>Eukaryota</taxon>
        <taxon>Metazoa</taxon>
        <taxon>Ecdysozoa</taxon>
        <taxon>Arthropoda</taxon>
        <taxon>Hexapoda</taxon>
        <taxon>Insecta</taxon>
        <taxon>Pterygota</taxon>
        <taxon>Neoptera</taxon>
        <taxon>Endopterygota</taxon>
        <taxon>Diptera</taxon>
        <taxon>Brachycera</taxon>
        <taxon>Muscomorpha</taxon>
        <taxon>Ephydroidea</taxon>
        <taxon>Drosophilidae</taxon>
        <taxon>Drosophila</taxon>
        <taxon>Sophophora</taxon>
    </lineage>
</organism>
<name>A0AB40A1P1_DROSZ</name>
<dbReference type="RefSeq" id="XP_036670063.3">
    <property type="nucleotide sequence ID" value="XM_036814168.3"/>
</dbReference>
<dbReference type="Proteomes" id="UP001652628">
    <property type="component" value="Chromosome 2R"/>
</dbReference>
<evidence type="ECO:0000313" key="3">
    <source>
        <dbReference type="Proteomes" id="UP001652628"/>
    </source>
</evidence>
<keyword evidence="2" id="KW-0732">Signal</keyword>
<gene>
    <name evidence="4 5" type="primary">LOC108019556</name>
</gene>
<evidence type="ECO:0000313" key="5">
    <source>
        <dbReference type="RefSeq" id="XP_036670064.3"/>
    </source>
</evidence>
<feature type="compositionally biased region" description="Pro residues" evidence="1">
    <location>
        <begin position="32"/>
        <end position="44"/>
    </location>
</feature>
<keyword evidence="3" id="KW-1185">Reference proteome</keyword>
<protein>
    <submittedName>
        <fullName evidence="4 5">Uncharacterized protein isoform X1</fullName>
    </submittedName>
</protein>
<proteinExistence type="predicted"/>